<evidence type="ECO:0000256" key="1">
    <source>
        <dbReference type="SAM" id="Phobius"/>
    </source>
</evidence>
<sequence>MPVSARSLTIQRLLWVSTVLSIGTLTLAMISQETMSLFLTPAAVGASFLSSITHLFLASRLDGRRATEAGNNTAVDWPSLPCNLCKACILLTFALATVWVGSTTTVIVNIVQKRWRARVSTNYFPAPPIVVSTLEAVFTAALSGTVGVFALKERRIAHRHAREADFQSGTRWGMAGVTRFILVLLSRLLSLTGNRLTEDRRIRNAIAEGVPDILTGQPPGYDHPQPVWPAAAVFGIGSIDVLQPVHTHLWSFVLQCSGPRGVNARAYKGYDGDGKVKRGTPESLCRYSWPP</sequence>
<feature type="transmembrane region" description="Helical" evidence="1">
    <location>
        <begin position="37"/>
        <end position="57"/>
    </location>
</feature>
<feature type="transmembrane region" description="Helical" evidence="1">
    <location>
        <begin position="130"/>
        <end position="151"/>
    </location>
</feature>
<protein>
    <submittedName>
        <fullName evidence="2">Uncharacterized protein</fullName>
    </submittedName>
</protein>
<evidence type="ECO:0000313" key="2">
    <source>
        <dbReference type="EMBL" id="TEB36469.1"/>
    </source>
</evidence>
<reference evidence="2 3" key="1">
    <citation type="journal article" date="2019" name="Nat. Ecol. Evol.">
        <title>Megaphylogeny resolves global patterns of mushroom evolution.</title>
        <authorList>
            <person name="Varga T."/>
            <person name="Krizsan K."/>
            <person name="Foldi C."/>
            <person name="Dima B."/>
            <person name="Sanchez-Garcia M."/>
            <person name="Sanchez-Ramirez S."/>
            <person name="Szollosi G.J."/>
            <person name="Szarkandi J.G."/>
            <person name="Papp V."/>
            <person name="Albert L."/>
            <person name="Andreopoulos W."/>
            <person name="Angelini C."/>
            <person name="Antonin V."/>
            <person name="Barry K.W."/>
            <person name="Bougher N.L."/>
            <person name="Buchanan P."/>
            <person name="Buyck B."/>
            <person name="Bense V."/>
            <person name="Catcheside P."/>
            <person name="Chovatia M."/>
            <person name="Cooper J."/>
            <person name="Damon W."/>
            <person name="Desjardin D."/>
            <person name="Finy P."/>
            <person name="Geml J."/>
            <person name="Haridas S."/>
            <person name="Hughes K."/>
            <person name="Justo A."/>
            <person name="Karasinski D."/>
            <person name="Kautmanova I."/>
            <person name="Kiss B."/>
            <person name="Kocsube S."/>
            <person name="Kotiranta H."/>
            <person name="LaButti K.M."/>
            <person name="Lechner B.E."/>
            <person name="Liimatainen K."/>
            <person name="Lipzen A."/>
            <person name="Lukacs Z."/>
            <person name="Mihaltcheva S."/>
            <person name="Morgado L.N."/>
            <person name="Niskanen T."/>
            <person name="Noordeloos M.E."/>
            <person name="Ohm R.A."/>
            <person name="Ortiz-Santana B."/>
            <person name="Ovrebo C."/>
            <person name="Racz N."/>
            <person name="Riley R."/>
            <person name="Savchenko A."/>
            <person name="Shiryaev A."/>
            <person name="Soop K."/>
            <person name="Spirin V."/>
            <person name="Szebenyi C."/>
            <person name="Tomsovsky M."/>
            <person name="Tulloss R.E."/>
            <person name="Uehling J."/>
            <person name="Grigoriev I.V."/>
            <person name="Vagvolgyi C."/>
            <person name="Papp T."/>
            <person name="Martin F.M."/>
            <person name="Miettinen O."/>
            <person name="Hibbett D.S."/>
            <person name="Nagy L.G."/>
        </authorList>
    </citation>
    <scope>NUCLEOTIDE SEQUENCE [LARGE SCALE GENOMIC DNA]</scope>
    <source>
        <strain evidence="2 3">FP101781</strain>
    </source>
</reference>
<dbReference type="AlphaFoldDB" id="A0A4Y7TSE6"/>
<feature type="transmembrane region" description="Helical" evidence="1">
    <location>
        <begin position="12"/>
        <end position="31"/>
    </location>
</feature>
<dbReference type="EMBL" id="QPFP01000005">
    <property type="protein sequence ID" value="TEB36469.1"/>
    <property type="molecule type" value="Genomic_DNA"/>
</dbReference>
<keyword evidence="3" id="KW-1185">Reference proteome</keyword>
<feature type="transmembrane region" description="Helical" evidence="1">
    <location>
        <begin position="87"/>
        <end position="110"/>
    </location>
</feature>
<organism evidence="2 3">
    <name type="scientific">Coprinellus micaceus</name>
    <name type="common">Glistening ink-cap mushroom</name>
    <name type="synonym">Coprinus micaceus</name>
    <dbReference type="NCBI Taxonomy" id="71717"/>
    <lineage>
        <taxon>Eukaryota</taxon>
        <taxon>Fungi</taxon>
        <taxon>Dikarya</taxon>
        <taxon>Basidiomycota</taxon>
        <taxon>Agaricomycotina</taxon>
        <taxon>Agaricomycetes</taxon>
        <taxon>Agaricomycetidae</taxon>
        <taxon>Agaricales</taxon>
        <taxon>Agaricineae</taxon>
        <taxon>Psathyrellaceae</taxon>
        <taxon>Coprinellus</taxon>
    </lineage>
</organism>
<dbReference type="Proteomes" id="UP000298030">
    <property type="component" value="Unassembled WGS sequence"/>
</dbReference>
<gene>
    <name evidence="2" type="ORF">FA13DRAFT_1771106</name>
</gene>
<keyword evidence="1" id="KW-1133">Transmembrane helix</keyword>
<keyword evidence="1" id="KW-0472">Membrane</keyword>
<comment type="caution">
    <text evidence="2">The sequence shown here is derived from an EMBL/GenBank/DDBJ whole genome shotgun (WGS) entry which is preliminary data.</text>
</comment>
<proteinExistence type="predicted"/>
<keyword evidence="1" id="KW-0812">Transmembrane</keyword>
<accession>A0A4Y7TSE6</accession>
<evidence type="ECO:0000313" key="3">
    <source>
        <dbReference type="Proteomes" id="UP000298030"/>
    </source>
</evidence>
<name>A0A4Y7TSE6_COPMI</name>